<dbReference type="EMBL" id="JAHZIJ010000028">
    <property type="protein sequence ID" value="MBW7477657.1"/>
    <property type="molecule type" value="Genomic_DNA"/>
</dbReference>
<protein>
    <submittedName>
        <fullName evidence="2">LytTR family transcriptional regulator DNA-binding domain-containing protein</fullName>
    </submittedName>
</protein>
<evidence type="ECO:0000313" key="3">
    <source>
        <dbReference type="Proteomes" id="UP000812277"/>
    </source>
</evidence>
<name>A0ABS7DDU2_9BACL</name>
<proteinExistence type="predicted"/>
<keyword evidence="3" id="KW-1185">Reference proteome</keyword>
<comment type="caution">
    <text evidence="2">The sequence shown here is derived from an EMBL/GenBank/DDBJ whole genome shotgun (WGS) entry which is preliminary data.</text>
</comment>
<dbReference type="Gene3D" id="2.40.50.1020">
    <property type="entry name" value="LytTr DNA-binding domain"/>
    <property type="match status" value="1"/>
</dbReference>
<dbReference type="GO" id="GO:0003677">
    <property type="term" value="F:DNA binding"/>
    <property type="evidence" value="ECO:0007669"/>
    <property type="project" value="UniProtKB-KW"/>
</dbReference>
<reference evidence="2 3" key="1">
    <citation type="submission" date="2021-07" db="EMBL/GenBank/DDBJ databases">
        <title>Paenibacillus radiodurans sp. nov., isolated from the southeastern edge of Tengger Desert.</title>
        <authorList>
            <person name="Zhang G."/>
        </authorList>
    </citation>
    <scope>NUCLEOTIDE SEQUENCE [LARGE SCALE GENOMIC DNA]</scope>
    <source>
        <strain evidence="2 3">DT7-4</strain>
    </source>
</reference>
<dbReference type="Pfam" id="PF04397">
    <property type="entry name" value="LytTR"/>
    <property type="match status" value="1"/>
</dbReference>
<keyword evidence="2" id="KW-0238">DNA-binding</keyword>
<dbReference type="RefSeq" id="WP_219875031.1">
    <property type="nucleotide sequence ID" value="NZ_JAHZIJ010000028.1"/>
</dbReference>
<accession>A0ABS7DDU2</accession>
<gene>
    <name evidence="2" type="ORF">K0T92_23325</name>
</gene>
<feature type="domain" description="HTH LytTR-type" evidence="1">
    <location>
        <begin position="15"/>
        <end position="116"/>
    </location>
</feature>
<evidence type="ECO:0000259" key="1">
    <source>
        <dbReference type="Pfam" id="PF04397"/>
    </source>
</evidence>
<dbReference type="Proteomes" id="UP000812277">
    <property type="component" value="Unassembled WGS sequence"/>
</dbReference>
<sequence length="126" mass="14582">MELTVTGSRDGSGGLLSIDVRDIIFFEYIGGSEAQIRVHKLHETFYTMGTLRYWITALQESGFEFALVDRNNAVNIRSIKRLDSQFKKAYFEEEITRDSKYCTLAWEKYKALVKKLESMNQPVIIT</sequence>
<organism evidence="2 3">
    <name type="scientific">Paenibacillus oenotherae</name>
    <dbReference type="NCBI Taxonomy" id="1435645"/>
    <lineage>
        <taxon>Bacteria</taxon>
        <taxon>Bacillati</taxon>
        <taxon>Bacillota</taxon>
        <taxon>Bacilli</taxon>
        <taxon>Bacillales</taxon>
        <taxon>Paenibacillaceae</taxon>
        <taxon>Paenibacillus</taxon>
    </lineage>
</organism>
<dbReference type="InterPro" id="IPR007492">
    <property type="entry name" value="LytTR_DNA-bd_dom"/>
</dbReference>
<evidence type="ECO:0000313" key="2">
    <source>
        <dbReference type="EMBL" id="MBW7477657.1"/>
    </source>
</evidence>